<keyword evidence="2 5" id="KW-0732">Signal</keyword>
<comment type="similarity">
    <text evidence="1 4">Belongs to the glycosyl hydrolase 30 family.</text>
</comment>
<dbReference type="InParanoid" id="B0D7U4"/>
<gene>
    <name evidence="7" type="ORF">LACBIDRAFT_319085</name>
</gene>
<dbReference type="RefSeq" id="XP_001879812.1">
    <property type="nucleotide sequence ID" value="XM_001879777.1"/>
</dbReference>
<reference evidence="7 8" key="1">
    <citation type="journal article" date="2008" name="Nature">
        <title>The genome of Laccaria bicolor provides insights into mycorrhizal symbiosis.</title>
        <authorList>
            <person name="Martin F."/>
            <person name="Aerts A."/>
            <person name="Ahren D."/>
            <person name="Brun A."/>
            <person name="Danchin E.G.J."/>
            <person name="Duchaussoy F."/>
            <person name="Gibon J."/>
            <person name="Kohler A."/>
            <person name="Lindquist E."/>
            <person name="Pereda V."/>
            <person name="Salamov A."/>
            <person name="Shapiro H.J."/>
            <person name="Wuyts J."/>
            <person name="Blaudez D."/>
            <person name="Buee M."/>
            <person name="Brokstein P."/>
            <person name="Canbaeck B."/>
            <person name="Cohen D."/>
            <person name="Courty P.E."/>
            <person name="Coutinho P.M."/>
            <person name="Delaruelle C."/>
            <person name="Detter J.C."/>
            <person name="Deveau A."/>
            <person name="DiFazio S."/>
            <person name="Duplessis S."/>
            <person name="Fraissinet-Tachet L."/>
            <person name="Lucic E."/>
            <person name="Frey-Klett P."/>
            <person name="Fourrey C."/>
            <person name="Feussner I."/>
            <person name="Gay G."/>
            <person name="Grimwood J."/>
            <person name="Hoegger P.J."/>
            <person name="Jain P."/>
            <person name="Kilaru S."/>
            <person name="Labbe J."/>
            <person name="Lin Y.C."/>
            <person name="Legue V."/>
            <person name="Le Tacon F."/>
            <person name="Marmeisse R."/>
            <person name="Melayah D."/>
            <person name="Montanini B."/>
            <person name="Muratet M."/>
            <person name="Nehls U."/>
            <person name="Niculita-Hirzel H."/>
            <person name="Oudot-Le Secq M.P."/>
            <person name="Peter M."/>
            <person name="Quesneville H."/>
            <person name="Rajashekar B."/>
            <person name="Reich M."/>
            <person name="Rouhier N."/>
            <person name="Schmutz J."/>
            <person name="Yin T."/>
            <person name="Chalot M."/>
            <person name="Henrissat B."/>
            <person name="Kuees U."/>
            <person name="Lucas S."/>
            <person name="Van de Peer Y."/>
            <person name="Podila G.K."/>
            <person name="Polle A."/>
            <person name="Pukkila P.J."/>
            <person name="Richardson P.M."/>
            <person name="Rouze P."/>
            <person name="Sanders I.R."/>
            <person name="Stajich J.E."/>
            <person name="Tunlid A."/>
            <person name="Tuskan G."/>
            <person name="Grigoriev I.V."/>
        </authorList>
    </citation>
    <scope>NUCLEOTIDE SEQUENCE [LARGE SCALE GENOMIC DNA]</scope>
    <source>
        <strain evidence="8">S238N-H82 / ATCC MYA-4686</strain>
    </source>
</reference>
<evidence type="ECO:0000313" key="8">
    <source>
        <dbReference type="Proteomes" id="UP000001194"/>
    </source>
</evidence>
<protein>
    <submittedName>
        <fullName evidence="7">Glycoside hydrolase family 30 protein</fullName>
    </submittedName>
</protein>
<evidence type="ECO:0000313" key="7">
    <source>
        <dbReference type="EMBL" id="EDR09463.1"/>
    </source>
</evidence>
<dbReference type="PANTHER" id="PTHR11069">
    <property type="entry name" value="GLUCOSYLCERAMIDASE"/>
    <property type="match status" value="1"/>
</dbReference>
<dbReference type="OrthoDB" id="2160638at2759"/>
<organism evidence="8">
    <name type="scientific">Laccaria bicolor (strain S238N-H82 / ATCC MYA-4686)</name>
    <name type="common">Bicoloured deceiver</name>
    <name type="synonym">Laccaria laccata var. bicolor</name>
    <dbReference type="NCBI Taxonomy" id="486041"/>
    <lineage>
        <taxon>Eukaryota</taxon>
        <taxon>Fungi</taxon>
        <taxon>Dikarya</taxon>
        <taxon>Basidiomycota</taxon>
        <taxon>Agaricomycotina</taxon>
        <taxon>Agaricomycetes</taxon>
        <taxon>Agaricomycetidae</taxon>
        <taxon>Agaricales</taxon>
        <taxon>Agaricineae</taxon>
        <taxon>Hydnangiaceae</taxon>
        <taxon>Laccaria</taxon>
    </lineage>
</organism>
<evidence type="ECO:0000256" key="3">
    <source>
        <dbReference type="ARBA" id="ARBA00022801"/>
    </source>
</evidence>
<dbReference type="GO" id="GO:0016020">
    <property type="term" value="C:membrane"/>
    <property type="evidence" value="ECO:0007669"/>
    <property type="project" value="GOC"/>
</dbReference>
<dbReference type="InterPro" id="IPR017853">
    <property type="entry name" value="GH"/>
</dbReference>
<sequence>MYHPVTFVISLALVWSSHAQQLADIWQTSWDQSSLLKSVKPSSPINFATPILVGSANITIDDTKVYQPVLGFGGSLTDSSASLFNDLKIKNSASYWNLLNYLFSPVNGAGLSYLRVPLGATDFSAKAYTFDESVNDTCLWNFDINNAPAYLFSTLNDIQTVNSMIRVHVLPWSPPAWMKDGGTLNGGSLQSSLVDVYATYLLKCLQGFKSKGITAYAISVQNEPQNVNPTFPTAKLTPVMEGQIGTKLRTLMNSNGFPKTKLIGYEHNWDTASTYPVQLMQAAGAAFDGVAFHCYGGSVDQQDTFNKLFPNKEIYMTQCTGTIGTNWWGDLKVEDFLLFFVLTLIWVQGSVTRNAQAALMWNLALDGTGSPKLPGTNNCGASGCRGIVQINSDGTYKVNQEFYAMAHASKAIIALDVGGPSAKRIGVTIGGNMNWALVAGAYVTGRAKPSDPFRYSIVVLNCKHAHQHRIALQPLTLSQGNNNVAACQPASIQATIHFRGKQAIYTFPVGVTTLSWYSATGTALTGREGEVMYAKTEAAQQTLYFNK</sequence>
<dbReference type="HOGENOM" id="CLU_014379_2_0_1"/>
<dbReference type="PANTHER" id="PTHR11069:SF23">
    <property type="entry name" value="LYSOSOMAL ACID GLUCOSYLCERAMIDASE"/>
    <property type="match status" value="1"/>
</dbReference>
<dbReference type="Proteomes" id="UP000001194">
    <property type="component" value="Unassembled WGS sequence"/>
</dbReference>
<evidence type="ECO:0000256" key="1">
    <source>
        <dbReference type="ARBA" id="ARBA00005382"/>
    </source>
</evidence>
<feature type="chain" id="PRO_5002748528" evidence="5">
    <location>
        <begin position="20"/>
        <end position="547"/>
    </location>
</feature>
<name>B0D7U4_LACBS</name>
<dbReference type="Gene3D" id="3.20.20.80">
    <property type="entry name" value="Glycosidases"/>
    <property type="match status" value="1"/>
</dbReference>
<dbReference type="InterPro" id="IPR033453">
    <property type="entry name" value="Glyco_hydro_30_TIM-barrel"/>
</dbReference>
<evidence type="ECO:0000256" key="5">
    <source>
        <dbReference type="SAM" id="SignalP"/>
    </source>
</evidence>
<keyword evidence="3 4" id="KW-0378">Hydrolase</keyword>
<keyword evidence="8" id="KW-1185">Reference proteome</keyword>
<dbReference type="Gene3D" id="2.60.40.1180">
    <property type="entry name" value="Golgi alpha-mannosidase II"/>
    <property type="match status" value="1"/>
</dbReference>
<proteinExistence type="inferred from homology"/>
<dbReference type="Pfam" id="PF02055">
    <property type="entry name" value="Glyco_hydro_30"/>
    <property type="match status" value="1"/>
</dbReference>
<feature type="domain" description="Glycosyl hydrolase family 30 TIM-barrel" evidence="6">
    <location>
        <begin position="70"/>
        <end position="411"/>
    </location>
</feature>
<dbReference type="InterPro" id="IPR013780">
    <property type="entry name" value="Glyco_hydro_b"/>
</dbReference>
<dbReference type="InterPro" id="IPR001139">
    <property type="entry name" value="Glyco_hydro_30"/>
</dbReference>
<dbReference type="GO" id="GO:0006680">
    <property type="term" value="P:glucosylceramide catabolic process"/>
    <property type="evidence" value="ECO:0007669"/>
    <property type="project" value="TreeGrafter"/>
</dbReference>
<dbReference type="GO" id="GO:0004348">
    <property type="term" value="F:glucosylceramidase activity"/>
    <property type="evidence" value="ECO:0007669"/>
    <property type="project" value="InterPro"/>
</dbReference>
<dbReference type="PRINTS" id="PR00843">
    <property type="entry name" value="GLHYDRLASE30"/>
</dbReference>
<dbReference type="GeneID" id="6075271"/>
<feature type="signal peptide" evidence="5">
    <location>
        <begin position="1"/>
        <end position="19"/>
    </location>
</feature>
<evidence type="ECO:0000259" key="6">
    <source>
        <dbReference type="Pfam" id="PF02055"/>
    </source>
</evidence>
<dbReference type="SUPFAM" id="SSF51445">
    <property type="entry name" value="(Trans)glycosidases"/>
    <property type="match status" value="1"/>
</dbReference>
<evidence type="ECO:0000256" key="2">
    <source>
        <dbReference type="ARBA" id="ARBA00022729"/>
    </source>
</evidence>
<accession>B0D7U4</accession>
<keyword evidence="4" id="KW-0326">Glycosidase</keyword>
<dbReference type="EMBL" id="DS547099">
    <property type="protein sequence ID" value="EDR09463.1"/>
    <property type="molecule type" value="Genomic_DNA"/>
</dbReference>
<dbReference type="KEGG" id="lbc:LACBIDRAFT_319085"/>
<dbReference type="AlphaFoldDB" id="B0D7U4"/>
<evidence type="ECO:0000256" key="4">
    <source>
        <dbReference type="RuleBase" id="RU361188"/>
    </source>
</evidence>